<gene>
    <name evidence="2" type="ORF">C1645_834626</name>
</gene>
<evidence type="ECO:0000313" key="3">
    <source>
        <dbReference type="Proteomes" id="UP000265703"/>
    </source>
</evidence>
<organism evidence="2 3">
    <name type="scientific">Glomus cerebriforme</name>
    <dbReference type="NCBI Taxonomy" id="658196"/>
    <lineage>
        <taxon>Eukaryota</taxon>
        <taxon>Fungi</taxon>
        <taxon>Fungi incertae sedis</taxon>
        <taxon>Mucoromycota</taxon>
        <taxon>Glomeromycotina</taxon>
        <taxon>Glomeromycetes</taxon>
        <taxon>Glomerales</taxon>
        <taxon>Glomeraceae</taxon>
        <taxon>Glomus</taxon>
    </lineage>
</organism>
<dbReference type="Pfam" id="PF26638">
    <property type="entry name" value="DUF8211"/>
    <property type="match status" value="1"/>
</dbReference>
<sequence>MLNIDTTLYDQSPHSKHAVAVTLTYNKYCLVTSNHIYSNRLGTSYNTQITLTNKQWAFSHDMPFVYQKKVWSHYTHIPGFNSTTKLENRPEIKLVLQDPYPDSPITKVTTHISDPLINDTVNPQELDTPSPLISRNAQKKLAFLERKRLKEVEALQCRKAFYLHIKTTNYSYNYHPHLFSRCLTLRLATLKGKTSLKKYQTKPINFTELPPITILQVILITFTT</sequence>
<evidence type="ECO:0000313" key="2">
    <source>
        <dbReference type="EMBL" id="RIA82915.1"/>
    </source>
</evidence>
<dbReference type="Proteomes" id="UP000265703">
    <property type="component" value="Unassembled WGS sequence"/>
</dbReference>
<dbReference type="EMBL" id="QKYT01000618">
    <property type="protein sequence ID" value="RIA82915.1"/>
    <property type="molecule type" value="Genomic_DNA"/>
</dbReference>
<keyword evidence="3" id="KW-1185">Reference proteome</keyword>
<evidence type="ECO:0000259" key="1">
    <source>
        <dbReference type="Pfam" id="PF26638"/>
    </source>
</evidence>
<name>A0A397SFA1_9GLOM</name>
<dbReference type="AlphaFoldDB" id="A0A397SFA1"/>
<comment type="caution">
    <text evidence="2">The sequence shown here is derived from an EMBL/GenBank/DDBJ whole genome shotgun (WGS) entry which is preliminary data.</text>
</comment>
<dbReference type="InterPro" id="IPR058524">
    <property type="entry name" value="DUF8211"/>
</dbReference>
<accession>A0A397SFA1</accession>
<proteinExistence type="predicted"/>
<feature type="domain" description="DUF8211" evidence="1">
    <location>
        <begin position="22"/>
        <end position="76"/>
    </location>
</feature>
<reference evidence="2 3" key="1">
    <citation type="submission" date="2018-06" db="EMBL/GenBank/DDBJ databases">
        <title>Comparative genomics reveals the genomic features of Rhizophagus irregularis, R. cerebriforme, R. diaphanum and Gigaspora rosea, and their symbiotic lifestyle signature.</title>
        <authorList>
            <person name="Morin E."/>
            <person name="San Clemente H."/>
            <person name="Chen E.C.H."/>
            <person name="De La Providencia I."/>
            <person name="Hainaut M."/>
            <person name="Kuo A."/>
            <person name="Kohler A."/>
            <person name="Murat C."/>
            <person name="Tang N."/>
            <person name="Roy S."/>
            <person name="Loubradou J."/>
            <person name="Henrissat B."/>
            <person name="Grigoriev I.V."/>
            <person name="Corradi N."/>
            <person name="Roux C."/>
            <person name="Martin F.M."/>
        </authorList>
    </citation>
    <scope>NUCLEOTIDE SEQUENCE [LARGE SCALE GENOMIC DNA]</scope>
    <source>
        <strain evidence="2 3">DAOM 227022</strain>
    </source>
</reference>
<protein>
    <recommendedName>
        <fullName evidence="1">DUF8211 domain-containing protein</fullName>
    </recommendedName>
</protein>